<keyword evidence="3" id="KW-1185">Reference proteome</keyword>
<feature type="compositionally biased region" description="Polar residues" evidence="1">
    <location>
        <begin position="70"/>
        <end position="87"/>
    </location>
</feature>
<evidence type="ECO:0000256" key="1">
    <source>
        <dbReference type="SAM" id="MobiDB-lite"/>
    </source>
</evidence>
<protein>
    <submittedName>
        <fullName evidence="2">Uncharacterized protein</fullName>
    </submittedName>
</protein>
<dbReference type="AlphaFoldDB" id="A0A6A6U6V5"/>
<evidence type="ECO:0000313" key="3">
    <source>
        <dbReference type="Proteomes" id="UP000799302"/>
    </source>
</evidence>
<gene>
    <name evidence="2" type="ORF">BT63DRAFT_427231</name>
</gene>
<feature type="compositionally biased region" description="Polar residues" evidence="1">
    <location>
        <begin position="38"/>
        <end position="54"/>
    </location>
</feature>
<sequence>MPLPSRRPTPILTKRPSLYIPYLLHPSHTYSPIQRSCVTAPTPPSQARTLSTNPAIPAEPQPQHPDYAATSRSLSENRCQTSTIAKY</sequence>
<dbReference type="EMBL" id="MU004238">
    <property type="protein sequence ID" value="KAF2666818.1"/>
    <property type="molecule type" value="Genomic_DNA"/>
</dbReference>
<evidence type="ECO:0000313" key="2">
    <source>
        <dbReference type="EMBL" id="KAF2666818.1"/>
    </source>
</evidence>
<dbReference type="Proteomes" id="UP000799302">
    <property type="component" value="Unassembled WGS sequence"/>
</dbReference>
<proteinExistence type="predicted"/>
<feature type="region of interest" description="Disordered" evidence="1">
    <location>
        <begin position="38"/>
        <end position="87"/>
    </location>
</feature>
<name>A0A6A6U6V5_9PEZI</name>
<reference evidence="2" key="1">
    <citation type="journal article" date="2020" name="Stud. Mycol.">
        <title>101 Dothideomycetes genomes: a test case for predicting lifestyles and emergence of pathogens.</title>
        <authorList>
            <person name="Haridas S."/>
            <person name="Albert R."/>
            <person name="Binder M."/>
            <person name="Bloem J."/>
            <person name="Labutti K."/>
            <person name="Salamov A."/>
            <person name="Andreopoulos B."/>
            <person name="Baker S."/>
            <person name="Barry K."/>
            <person name="Bills G."/>
            <person name="Bluhm B."/>
            <person name="Cannon C."/>
            <person name="Castanera R."/>
            <person name="Culley D."/>
            <person name="Daum C."/>
            <person name="Ezra D."/>
            <person name="Gonzalez J."/>
            <person name="Henrissat B."/>
            <person name="Kuo A."/>
            <person name="Liang C."/>
            <person name="Lipzen A."/>
            <person name="Lutzoni F."/>
            <person name="Magnuson J."/>
            <person name="Mondo S."/>
            <person name="Nolan M."/>
            <person name="Ohm R."/>
            <person name="Pangilinan J."/>
            <person name="Park H.-J."/>
            <person name="Ramirez L."/>
            <person name="Alfaro M."/>
            <person name="Sun H."/>
            <person name="Tritt A."/>
            <person name="Yoshinaga Y."/>
            <person name="Zwiers L.-H."/>
            <person name="Turgeon B."/>
            <person name="Goodwin S."/>
            <person name="Spatafora J."/>
            <person name="Crous P."/>
            <person name="Grigoriev I."/>
        </authorList>
    </citation>
    <scope>NUCLEOTIDE SEQUENCE</scope>
    <source>
        <strain evidence="2">CBS 115976</strain>
    </source>
</reference>
<organism evidence="2 3">
    <name type="scientific">Microthyrium microscopicum</name>
    <dbReference type="NCBI Taxonomy" id="703497"/>
    <lineage>
        <taxon>Eukaryota</taxon>
        <taxon>Fungi</taxon>
        <taxon>Dikarya</taxon>
        <taxon>Ascomycota</taxon>
        <taxon>Pezizomycotina</taxon>
        <taxon>Dothideomycetes</taxon>
        <taxon>Dothideomycetes incertae sedis</taxon>
        <taxon>Microthyriales</taxon>
        <taxon>Microthyriaceae</taxon>
        <taxon>Microthyrium</taxon>
    </lineage>
</organism>
<accession>A0A6A6U6V5</accession>